<feature type="region of interest" description="Disordered" evidence="1">
    <location>
        <begin position="1"/>
        <end position="57"/>
    </location>
</feature>
<gene>
    <name evidence="2" type="ORF">RRG08_028955</name>
</gene>
<proteinExistence type="predicted"/>
<reference evidence="2" key="1">
    <citation type="journal article" date="2023" name="G3 (Bethesda)">
        <title>A reference genome for the long-term kleptoplast-retaining sea slug Elysia crispata morphotype clarki.</title>
        <authorList>
            <person name="Eastman K.E."/>
            <person name="Pendleton A.L."/>
            <person name="Shaikh M.A."/>
            <person name="Suttiyut T."/>
            <person name="Ogas R."/>
            <person name="Tomko P."/>
            <person name="Gavelis G."/>
            <person name="Widhalm J.R."/>
            <person name="Wisecaver J.H."/>
        </authorList>
    </citation>
    <scope>NUCLEOTIDE SEQUENCE</scope>
    <source>
        <strain evidence="2">ECLA1</strain>
    </source>
</reference>
<keyword evidence="3" id="KW-1185">Reference proteome</keyword>
<organism evidence="2 3">
    <name type="scientific">Elysia crispata</name>
    <name type="common">lettuce slug</name>
    <dbReference type="NCBI Taxonomy" id="231223"/>
    <lineage>
        <taxon>Eukaryota</taxon>
        <taxon>Metazoa</taxon>
        <taxon>Spiralia</taxon>
        <taxon>Lophotrochozoa</taxon>
        <taxon>Mollusca</taxon>
        <taxon>Gastropoda</taxon>
        <taxon>Heterobranchia</taxon>
        <taxon>Euthyneura</taxon>
        <taxon>Panpulmonata</taxon>
        <taxon>Sacoglossa</taxon>
        <taxon>Placobranchoidea</taxon>
        <taxon>Plakobranchidae</taxon>
        <taxon>Elysia</taxon>
    </lineage>
</organism>
<evidence type="ECO:0000313" key="2">
    <source>
        <dbReference type="EMBL" id="KAK3791807.1"/>
    </source>
</evidence>
<accession>A0AAE1E2Q5</accession>
<comment type="caution">
    <text evidence="2">The sequence shown here is derived from an EMBL/GenBank/DDBJ whole genome shotgun (WGS) entry which is preliminary data.</text>
</comment>
<evidence type="ECO:0000256" key="1">
    <source>
        <dbReference type="SAM" id="MobiDB-lite"/>
    </source>
</evidence>
<protein>
    <submittedName>
        <fullName evidence="2">Uncharacterized protein</fullName>
    </submittedName>
</protein>
<dbReference type="Proteomes" id="UP001283361">
    <property type="component" value="Unassembled WGS sequence"/>
</dbReference>
<dbReference type="EMBL" id="JAWDGP010001430">
    <property type="protein sequence ID" value="KAK3791807.1"/>
    <property type="molecule type" value="Genomic_DNA"/>
</dbReference>
<sequence length="113" mass="12658">MAQFTRSIRLEHKKQMSSPESRNSLRCRAQLGASTSVDTMPPGLAMSPRGSLDIDQTGQDGRHLWAHAYSAFQQGRFLQGRQSVSGKVPAIGRRRLRLGKLTRRSWPVITVNQ</sequence>
<dbReference type="AlphaFoldDB" id="A0AAE1E2Q5"/>
<name>A0AAE1E2Q5_9GAST</name>
<evidence type="ECO:0000313" key="3">
    <source>
        <dbReference type="Proteomes" id="UP001283361"/>
    </source>
</evidence>